<comment type="cofactor">
    <cofactor evidence="5">
        <name>Mg(2+)</name>
        <dbReference type="ChEBI" id="CHEBI:18420"/>
    </cofactor>
</comment>
<protein>
    <recommendedName>
        <fullName evidence="5">Ribonuclease VapC</fullName>
        <shortName evidence="5">RNase VapC</shortName>
        <ecNumber evidence="5">3.1.-.-</ecNumber>
    </recommendedName>
    <alternativeName>
        <fullName evidence="5">Toxin VapC</fullName>
    </alternativeName>
</protein>
<dbReference type="GO" id="GO:0000287">
    <property type="term" value="F:magnesium ion binding"/>
    <property type="evidence" value="ECO:0007669"/>
    <property type="project" value="UniProtKB-UniRule"/>
</dbReference>
<evidence type="ECO:0000256" key="5">
    <source>
        <dbReference type="HAMAP-Rule" id="MF_00265"/>
    </source>
</evidence>
<keyword evidence="8" id="KW-1185">Reference proteome</keyword>
<dbReference type="EC" id="3.1.-.-" evidence="5"/>
<organism evidence="7 8">
    <name type="scientific">Limnohabitans planktonicus II-D5</name>
    <dbReference type="NCBI Taxonomy" id="1293045"/>
    <lineage>
        <taxon>Bacteria</taxon>
        <taxon>Pseudomonadati</taxon>
        <taxon>Pseudomonadota</taxon>
        <taxon>Betaproteobacteria</taxon>
        <taxon>Burkholderiales</taxon>
        <taxon>Comamonadaceae</taxon>
        <taxon>Limnohabitans</taxon>
    </lineage>
</organism>
<evidence type="ECO:0000256" key="1">
    <source>
        <dbReference type="ARBA" id="ARBA00022649"/>
    </source>
</evidence>
<comment type="caution">
    <text evidence="7">The sequence shown here is derived from an EMBL/GenBank/DDBJ whole genome shotgun (WGS) entry which is preliminary data.</text>
</comment>
<dbReference type="EMBL" id="LFYT02000048">
    <property type="protein sequence ID" value="PVE40948.1"/>
    <property type="molecule type" value="Genomic_DNA"/>
</dbReference>
<dbReference type="GO" id="GO:0016788">
    <property type="term" value="F:hydrolase activity, acting on ester bonds"/>
    <property type="evidence" value="ECO:0007669"/>
    <property type="project" value="InterPro"/>
</dbReference>
<dbReference type="NCBIfam" id="TIGR00028">
    <property type="entry name" value="Mtu_PIN_fam"/>
    <property type="match status" value="1"/>
</dbReference>
<dbReference type="InterPro" id="IPR006226">
    <property type="entry name" value="Mtu_PIN"/>
</dbReference>
<dbReference type="GO" id="GO:0045926">
    <property type="term" value="P:negative regulation of growth"/>
    <property type="evidence" value="ECO:0007669"/>
    <property type="project" value="UniProtKB-ARBA"/>
</dbReference>
<keyword evidence="5" id="KW-0800">Toxin</keyword>
<name>A0A2T7U8D8_9BURK</name>
<feature type="binding site" evidence="5">
    <location>
        <position position="7"/>
    </location>
    <ligand>
        <name>Mg(2+)</name>
        <dbReference type="ChEBI" id="CHEBI:18420"/>
    </ligand>
</feature>
<keyword evidence="1 5" id="KW-1277">Toxin-antitoxin system</keyword>
<comment type="function">
    <text evidence="5">Toxic component of a toxin-antitoxin (TA) system. An RNase.</text>
</comment>
<dbReference type="GO" id="GO:0004540">
    <property type="term" value="F:RNA nuclease activity"/>
    <property type="evidence" value="ECO:0007669"/>
    <property type="project" value="InterPro"/>
</dbReference>
<proteinExistence type="inferred from homology"/>
<dbReference type="InterPro" id="IPR002716">
    <property type="entry name" value="PIN_dom"/>
</dbReference>
<keyword evidence="2 5" id="KW-0540">Nuclease</keyword>
<dbReference type="InterPro" id="IPR022907">
    <property type="entry name" value="VapC_family"/>
</dbReference>
<dbReference type="Gene3D" id="3.40.50.1010">
    <property type="entry name" value="5'-nuclease"/>
    <property type="match status" value="1"/>
</dbReference>
<dbReference type="Proteomes" id="UP000037507">
    <property type="component" value="Unassembled WGS sequence"/>
</dbReference>
<dbReference type="SUPFAM" id="SSF88723">
    <property type="entry name" value="PIN domain-like"/>
    <property type="match status" value="1"/>
</dbReference>
<dbReference type="GO" id="GO:0090729">
    <property type="term" value="F:toxin activity"/>
    <property type="evidence" value="ECO:0007669"/>
    <property type="project" value="UniProtKB-KW"/>
</dbReference>
<reference evidence="7" key="1">
    <citation type="submission" date="2017-04" db="EMBL/GenBank/DDBJ databases">
        <title>Unexpected and diverse lifestyles within the genus Limnohabitans.</title>
        <authorList>
            <person name="Kasalicky V."/>
            <person name="Mehrshad M."/>
            <person name="Andrei S.-A."/>
            <person name="Salcher M."/>
            <person name="Kratochvilova H."/>
            <person name="Simek K."/>
            <person name="Ghai R."/>
        </authorList>
    </citation>
    <scope>NUCLEOTIDE SEQUENCE [LARGE SCALE GENOMIC DNA]</scope>
    <source>
        <strain evidence="7">II-D5</strain>
    </source>
</reference>
<dbReference type="AlphaFoldDB" id="A0A2T7U8D8"/>
<evidence type="ECO:0000256" key="3">
    <source>
        <dbReference type="ARBA" id="ARBA00022723"/>
    </source>
</evidence>
<evidence type="ECO:0000256" key="2">
    <source>
        <dbReference type="ARBA" id="ARBA00022722"/>
    </source>
</evidence>
<dbReference type="HAMAP" id="MF_00265">
    <property type="entry name" value="VapC_Nob1"/>
    <property type="match status" value="1"/>
</dbReference>
<feature type="domain" description="PIN" evidence="6">
    <location>
        <begin position="5"/>
        <end position="136"/>
    </location>
</feature>
<feature type="binding site" evidence="5">
    <location>
        <position position="113"/>
    </location>
    <ligand>
        <name>Mg(2+)</name>
        <dbReference type="ChEBI" id="CHEBI:18420"/>
    </ligand>
</feature>
<evidence type="ECO:0000313" key="7">
    <source>
        <dbReference type="EMBL" id="PVE40948.1"/>
    </source>
</evidence>
<evidence type="ECO:0000313" key="8">
    <source>
        <dbReference type="Proteomes" id="UP000037507"/>
    </source>
</evidence>
<dbReference type="RefSeq" id="WP_053171322.1">
    <property type="nucleotide sequence ID" value="NZ_LFYT02000048.1"/>
</dbReference>
<sequence>MAGSLFDTSAWLAATFEQHPSHSVARQALRQATASQAAVFCRATQQSFLRLLSTAALAKAYGALPLTNSDALLTLDNLQALPQVAWQDEPPGVFGLWRSLAGLNSASPKVWMDAYLAAFAIAAGLRLTTLDKDFNNYLPHGLDLDLLSS</sequence>
<comment type="similarity">
    <text evidence="5">Belongs to the PINc/VapC protein family.</text>
</comment>
<dbReference type="Pfam" id="PF01850">
    <property type="entry name" value="PIN"/>
    <property type="match status" value="1"/>
</dbReference>
<gene>
    <name evidence="5" type="primary">vapC</name>
    <name evidence="7" type="ORF">H663_019715</name>
</gene>
<keyword evidence="3 5" id="KW-0479">Metal-binding</keyword>
<dbReference type="InterPro" id="IPR029060">
    <property type="entry name" value="PIN-like_dom_sf"/>
</dbReference>
<dbReference type="OrthoDB" id="128866at2"/>
<accession>A0A2T7U8D8</accession>
<evidence type="ECO:0000256" key="4">
    <source>
        <dbReference type="ARBA" id="ARBA00022801"/>
    </source>
</evidence>
<keyword evidence="4 5" id="KW-0378">Hydrolase</keyword>
<keyword evidence="5" id="KW-0460">Magnesium</keyword>
<evidence type="ECO:0000259" key="6">
    <source>
        <dbReference type="Pfam" id="PF01850"/>
    </source>
</evidence>